<evidence type="ECO:0000313" key="1">
    <source>
        <dbReference type="EMBL" id="WPH01328.1"/>
    </source>
</evidence>
<dbReference type="Proteomes" id="UP001303373">
    <property type="component" value="Chromosome 6"/>
</dbReference>
<gene>
    <name evidence="1" type="ORF">R9X50_00416700</name>
</gene>
<protein>
    <submittedName>
        <fullName evidence="1">Uncharacterized protein</fullName>
    </submittedName>
</protein>
<name>A0AAQ3M724_9PEZI</name>
<dbReference type="EMBL" id="CP138585">
    <property type="protein sequence ID" value="WPH01328.1"/>
    <property type="molecule type" value="Genomic_DNA"/>
</dbReference>
<sequence>MSASILKAHDSADSGIQFSDRMSTKSTPSASFGQPLNVDFNYKKFKAIISARDDPQAASVYDVKIHAFSPHYTFHSPARNNTSIGTGTLHAVQTKATCTVHSNEITLQPLKRLATKYNYLSLAFKHPDGSRAVMVWDGTLKLKTWDFIMLDEHQLPIARFKANVWGVRDLGSIEFMDPDKVTEAMRDEIIVTGTMVYQQMMLRSTNIFNLIGAGFSKTGPVRAEKAE</sequence>
<evidence type="ECO:0000313" key="2">
    <source>
        <dbReference type="Proteomes" id="UP001303373"/>
    </source>
</evidence>
<organism evidence="1 2">
    <name type="scientific">Acrodontium crateriforme</name>
    <dbReference type="NCBI Taxonomy" id="150365"/>
    <lineage>
        <taxon>Eukaryota</taxon>
        <taxon>Fungi</taxon>
        <taxon>Dikarya</taxon>
        <taxon>Ascomycota</taxon>
        <taxon>Pezizomycotina</taxon>
        <taxon>Dothideomycetes</taxon>
        <taxon>Dothideomycetidae</taxon>
        <taxon>Mycosphaerellales</taxon>
        <taxon>Teratosphaeriaceae</taxon>
        <taxon>Acrodontium</taxon>
    </lineage>
</organism>
<reference evidence="1 2" key="1">
    <citation type="submission" date="2023-11" db="EMBL/GenBank/DDBJ databases">
        <title>An acidophilic fungus is an integral part of prey digestion in a carnivorous sundew plant.</title>
        <authorList>
            <person name="Tsai I.J."/>
        </authorList>
    </citation>
    <scope>NUCLEOTIDE SEQUENCE [LARGE SCALE GENOMIC DNA]</scope>
    <source>
        <strain evidence="1">169a</strain>
    </source>
</reference>
<proteinExistence type="predicted"/>
<dbReference type="AlphaFoldDB" id="A0AAQ3M724"/>
<keyword evidence="2" id="KW-1185">Reference proteome</keyword>
<accession>A0AAQ3M724</accession>